<dbReference type="PANTHER" id="PTHR45661">
    <property type="entry name" value="SURFACE ANTIGEN"/>
    <property type="match status" value="1"/>
</dbReference>
<dbReference type="InterPro" id="IPR032675">
    <property type="entry name" value="LRR_dom_sf"/>
</dbReference>
<dbReference type="STRING" id="5722.A2EGW6"/>
<dbReference type="Pfam" id="PF13306">
    <property type="entry name" value="LRR_5"/>
    <property type="match status" value="2"/>
</dbReference>
<keyword evidence="2" id="KW-1185">Reference proteome</keyword>
<accession>A2EGW6</accession>
<dbReference type="InParanoid" id="A2EGW6"/>
<dbReference type="PANTHER" id="PTHR45661:SF3">
    <property type="entry name" value="IG-LIKE DOMAIN-CONTAINING PROTEIN"/>
    <property type="match status" value="1"/>
</dbReference>
<dbReference type="InterPro" id="IPR026906">
    <property type="entry name" value="LRR_5"/>
</dbReference>
<organism evidence="1 2">
    <name type="scientific">Trichomonas vaginalis (strain ATCC PRA-98 / G3)</name>
    <dbReference type="NCBI Taxonomy" id="412133"/>
    <lineage>
        <taxon>Eukaryota</taxon>
        <taxon>Metamonada</taxon>
        <taxon>Parabasalia</taxon>
        <taxon>Trichomonadida</taxon>
        <taxon>Trichomonadidae</taxon>
        <taxon>Trichomonas</taxon>
    </lineage>
</organism>
<dbReference type="Gene3D" id="3.80.10.10">
    <property type="entry name" value="Ribonuclease Inhibitor"/>
    <property type="match status" value="2"/>
</dbReference>
<name>A2EGW6_TRIV3</name>
<dbReference type="KEGG" id="tva:4765997"/>
<dbReference type="SUPFAM" id="SSF52058">
    <property type="entry name" value="L domain-like"/>
    <property type="match status" value="1"/>
</dbReference>
<reference evidence="1" key="1">
    <citation type="submission" date="2006-10" db="EMBL/GenBank/DDBJ databases">
        <authorList>
            <person name="Amadeo P."/>
            <person name="Zhao Q."/>
            <person name="Wortman J."/>
            <person name="Fraser-Liggett C."/>
            <person name="Carlton J."/>
        </authorList>
    </citation>
    <scope>NUCLEOTIDE SEQUENCE</scope>
    <source>
        <strain evidence="1">G3</strain>
    </source>
</reference>
<dbReference type="VEuPathDB" id="TrichDB:TVAGG3_0803550"/>
<gene>
    <name evidence="1" type="ORF">TVAG_497240</name>
</gene>
<dbReference type="Proteomes" id="UP000001542">
    <property type="component" value="Unassembled WGS sequence"/>
</dbReference>
<dbReference type="VEuPathDB" id="TrichDB:TVAG_497240"/>
<dbReference type="RefSeq" id="XP_001320323.1">
    <property type="nucleotide sequence ID" value="XM_001320288.1"/>
</dbReference>
<dbReference type="AlphaFoldDB" id="A2EGW6"/>
<reference evidence="1" key="2">
    <citation type="journal article" date="2007" name="Science">
        <title>Draft genome sequence of the sexually transmitted pathogen Trichomonas vaginalis.</title>
        <authorList>
            <person name="Carlton J.M."/>
            <person name="Hirt R.P."/>
            <person name="Silva J.C."/>
            <person name="Delcher A.L."/>
            <person name="Schatz M."/>
            <person name="Zhao Q."/>
            <person name="Wortman J.R."/>
            <person name="Bidwell S.L."/>
            <person name="Alsmark U.C.M."/>
            <person name="Besteiro S."/>
            <person name="Sicheritz-Ponten T."/>
            <person name="Noel C.J."/>
            <person name="Dacks J.B."/>
            <person name="Foster P.G."/>
            <person name="Simillion C."/>
            <person name="Van de Peer Y."/>
            <person name="Miranda-Saavedra D."/>
            <person name="Barton G.J."/>
            <person name="Westrop G.D."/>
            <person name="Mueller S."/>
            <person name="Dessi D."/>
            <person name="Fiori P.L."/>
            <person name="Ren Q."/>
            <person name="Paulsen I."/>
            <person name="Zhang H."/>
            <person name="Bastida-Corcuera F.D."/>
            <person name="Simoes-Barbosa A."/>
            <person name="Brown M.T."/>
            <person name="Hayes R.D."/>
            <person name="Mukherjee M."/>
            <person name="Okumura C.Y."/>
            <person name="Schneider R."/>
            <person name="Smith A.J."/>
            <person name="Vanacova S."/>
            <person name="Villalvazo M."/>
            <person name="Haas B.J."/>
            <person name="Pertea M."/>
            <person name="Feldblyum T.V."/>
            <person name="Utterback T.R."/>
            <person name="Shu C.L."/>
            <person name="Osoegawa K."/>
            <person name="de Jong P.J."/>
            <person name="Hrdy I."/>
            <person name="Horvathova L."/>
            <person name="Zubacova Z."/>
            <person name="Dolezal P."/>
            <person name="Malik S.B."/>
            <person name="Logsdon J.M. Jr."/>
            <person name="Henze K."/>
            <person name="Gupta A."/>
            <person name="Wang C.C."/>
            <person name="Dunne R.L."/>
            <person name="Upcroft J.A."/>
            <person name="Upcroft P."/>
            <person name="White O."/>
            <person name="Salzberg S.L."/>
            <person name="Tang P."/>
            <person name="Chiu C.-H."/>
            <person name="Lee Y.-S."/>
            <person name="Embley T.M."/>
            <person name="Coombs G.H."/>
            <person name="Mottram J.C."/>
            <person name="Tachezy J."/>
            <person name="Fraser-Liggett C.M."/>
            <person name="Johnson P.J."/>
        </authorList>
    </citation>
    <scope>NUCLEOTIDE SEQUENCE [LARGE SCALE GENOMIC DNA]</scope>
    <source>
        <strain evidence="1">G3</strain>
    </source>
</reference>
<evidence type="ECO:0000313" key="1">
    <source>
        <dbReference type="EMBL" id="EAY08100.1"/>
    </source>
</evidence>
<proteinExistence type="predicted"/>
<dbReference type="SMR" id="A2EGW6"/>
<sequence length="432" mass="47420">MYQNDHQTVKAYLGSNASSSIKINGSCTLIGSGAFQSKSFSHVTFDNNEMLSISSNAFASSTIKSITFPAGLKKIDTYAFMNCKSLTSVVFQGTQINEIPDYCFYKCSALSQIVLPTSITKIGSYAFQETSSIGNIGISSMNDLAYIGSYAFYLSGLTTAEIPSQSHTVGVQAFAGSKIENLTIASNISQQICQRCTSLKNLQMKTGVEFIDMYAFEGCTSLTGFTIPKTLTRILNFAFRSCSSLSNIRLVSDCTFNYVAGGCFYGCFELKTITLNPNDDKYMFENGALTDYNQTILYFFLPYSGVKNFAVPTEMITIGNCAFMGSPSLQRVFFSGNKIREIGYQAFKDCSNLNFIFFSSSSLTKVDNEAFDGCPYLRKCGSFQAPLALQQKLISINIPKSAFSDDCDFVLSCKPVNNFSFSLALVTPFIMM</sequence>
<dbReference type="EMBL" id="DS113385">
    <property type="protein sequence ID" value="EAY08100.1"/>
    <property type="molecule type" value="Genomic_DNA"/>
</dbReference>
<evidence type="ECO:0000313" key="2">
    <source>
        <dbReference type="Proteomes" id="UP000001542"/>
    </source>
</evidence>
<protein>
    <submittedName>
        <fullName evidence="1">Leucine Rich Repeat family protein</fullName>
    </submittedName>
</protein>
<dbReference type="InterPro" id="IPR053139">
    <property type="entry name" value="Surface_bspA-like"/>
</dbReference>